<proteinExistence type="predicted"/>
<evidence type="ECO:0000313" key="4">
    <source>
        <dbReference type="Proteomes" id="UP000675882"/>
    </source>
</evidence>
<accession>A0A916BCL6</accession>
<dbReference type="PANTHER" id="PTHR42997:SF1">
    <property type="entry name" value="AP-4-A PHOSPHORYLASE"/>
    <property type="match status" value="1"/>
</dbReference>
<dbReference type="PANTHER" id="PTHR42997">
    <property type="entry name" value="HIT FAMILY HYDROLASE"/>
    <property type="match status" value="1"/>
</dbReference>
<feature type="short sequence motif" description="Histidine triad motif" evidence="1">
    <location>
        <begin position="97"/>
        <end position="101"/>
    </location>
</feature>
<name>A0A916BCL6_9PROT</name>
<protein>
    <submittedName>
        <fullName evidence="3">Histidine triad (HIT) protein (Modular protein)</fullName>
    </submittedName>
</protein>
<dbReference type="GO" id="GO:0003824">
    <property type="term" value="F:catalytic activity"/>
    <property type="evidence" value="ECO:0007669"/>
    <property type="project" value="InterPro"/>
</dbReference>
<reference evidence="3" key="1">
    <citation type="submission" date="2021-02" db="EMBL/GenBank/DDBJ databases">
        <authorList>
            <person name="Han P."/>
        </authorList>
    </citation>
    <scope>NUCLEOTIDE SEQUENCE</scope>
    <source>
        <strain evidence="3">Candidatus Nitrotoga sp. ZN8</strain>
    </source>
</reference>
<sequence length="161" mass="18437">MGKSTTGNLQMNCELCTPENELLLWENGLCRVILVEDAHYPGFCRVIWNQHVKEMTDLTEDERQDFMQVVFAVESVVREVMHPDKINLASLGNMTPHLHWHVIPRYISDMHYPNPVWSSPQRAGMPAAPPDWRVNLARQLGQIQPHRKALSCHENSGSGQE</sequence>
<dbReference type="AlphaFoldDB" id="A0A916BCL6"/>
<evidence type="ECO:0000256" key="1">
    <source>
        <dbReference type="PROSITE-ProRule" id="PRU00464"/>
    </source>
</evidence>
<organism evidence="3 4">
    <name type="scientific">Candidatus Nitrotoga fabula</name>
    <dbReference type="NCBI Taxonomy" id="2182327"/>
    <lineage>
        <taxon>Bacteria</taxon>
        <taxon>Pseudomonadati</taxon>
        <taxon>Pseudomonadota</taxon>
        <taxon>Betaproteobacteria</taxon>
        <taxon>Nitrosomonadales</taxon>
        <taxon>Gallionellaceae</taxon>
        <taxon>Candidatus Nitrotoga</taxon>
    </lineage>
</organism>
<dbReference type="EMBL" id="CAJNBL010000006">
    <property type="protein sequence ID" value="CAE6699241.1"/>
    <property type="molecule type" value="Genomic_DNA"/>
</dbReference>
<dbReference type="Proteomes" id="UP000675882">
    <property type="component" value="Unassembled WGS sequence"/>
</dbReference>
<dbReference type="InterPro" id="IPR036265">
    <property type="entry name" value="HIT-like_sf"/>
</dbReference>
<dbReference type="InterPro" id="IPR052908">
    <property type="entry name" value="AP-4-A_phosphorylase"/>
</dbReference>
<evidence type="ECO:0000313" key="3">
    <source>
        <dbReference type="EMBL" id="CAE6699241.1"/>
    </source>
</evidence>
<dbReference type="Gene3D" id="3.30.428.10">
    <property type="entry name" value="HIT-like"/>
    <property type="match status" value="1"/>
</dbReference>
<evidence type="ECO:0000259" key="2">
    <source>
        <dbReference type="PROSITE" id="PS51084"/>
    </source>
</evidence>
<dbReference type="InterPro" id="IPR011146">
    <property type="entry name" value="HIT-like"/>
</dbReference>
<gene>
    <name evidence="3" type="ORF">NTGZN8_140094</name>
</gene>
<dbReference type="Pfam" id="PF01230">
    <property type="entry name" value="HIT"/>
    <property type="match status" value="1"/>
</dbReference>
<dbReference type="SUPFAM" id="SSF54197">
    <property type="entry name" value="HIT-like"/>
    <property type="match status" value="1"/>
</dbReference>
<keyword evidence="4" id="KW-1185">Reference proteome</keyword>
<dbReference type="PROSITE" id="PS51084">
    <property type="entry name" value="HIT_2"/>
    <property type="match status" value="1"/>
</dbReference>
<feature type="domain" description="HIT" evidence="2">
    <location>
        <begin position="11"/>
        <end position="112"/>
    </location>
</feature>
<comment type="caution">
    <text evidence="3">The sequence shown here is derived from an EMBL/GenBank/DDBJ whole genome shotgun (WGS) entry which is preliminary data.</text>
</comment>